<dbReference type="PANTHER" id="PTHR42776">
    <property type="entry name" value="SERINE PEPTIDASE S9 FAMILY MEMBER"/>
    <property type="match status" value="1"/>
</dbReference>
<dbReference type="Pfam" id="PF00326">
    <property type="entry name" value="Peptidase_S9"/>
    <property type="match status" value="1"/>
</dbReference>
<dbReference type="PANTHER" id="PTHR42776:SF4">
    <property type="entry name" value="ACYLAMINO-ACID-RELEASING ENZYME"/>
    <property type="match status" value="1"/>
</dbReference>
<dbReference type="Gene3D" id="2.120.10.30">
    <property type="entry name" value="TolB, C-terminal domain"/>
    <property type="match status" value="1"/>
</dbReference>
<proteinExistence type="predicted"/>
<evidence type="ECO:0000256" key="2">
    <source>
        <dbReference type="SAM" id="MobiDB-lite"/>
    </source>
</evidence>
<feature type="signal peptide" evidence="3">
    <location>
        <begin position="1"/>
        <end position="19"/>
    </location>
</feature>
<feature type="domain" description="Peptidase S9 prolyl oligopeptidase catalytic" evidence="4">
    <location>
        <begin position="736"/>
        <end position="913"/>
    </location>
</feature>
<evidence type="ECO:0000256" key="1">
    <source>
        <dbReference type="ARBA" id="ARBA00022801"/>
    </source>
</evidence>
<dbReference type="InterPro" id="IPR011042">
    <property type="entry name" value="6-blade_b-propeller_TolB-like"/>
</dbReference>
<keyword evidence="1" id="KW-0378">Hydrolase</keyword>
<dbReference type="KEGG" id="mcos:GM418_03580"/>
<keyword evidence="6" id="KW-1185">Reference proteome</keyword>
<reference evidence="5 6" key="1">
    <citation type="submission" date="2019-11" db="EMBL/GenBank/DDBJ databases">
        <authorList>
            <person name="Zheng R.K."/>
            <person name="Sun C.M."/>
        </authorList>
    </citation>
    <scope>NUCLEOTIDE SEQUENCE [LARGE SCALE GENOMIC DNA]</scope>
    <source>
        <strain evidence="5 6">WC007</strain>
    </source>
</reference>
<organism evidence="5 6">
    <name type="scientific">Maribellus comscasis</name>
    <dbReference type="NCBI Taxonomy" id="2681766"/>
    <lineage>
        <taxon>Bacteria</taxon>
        <taxon>Pseudomonadati</taxon>
        <taxon>Bacteroidota</taxon>
        <taxon>Bacteroidia</taxon>
        <taxon>Marinilabiliales</taxon>
        <taxon>Prolixibacteraceae</taxon>
        <taxon>Maribellus</taxon>
    </lineage>
</organism>
<feature type="region of interest" description="Disordered" evidence="2">
    <location>
        <begin position="155"/>
        <end position="174"/>
    </location>
</feature>
<dbReference type="Proteomes" id="UP000428260">
    <property type="component" value="Chromosome"/>
</dbReference>
<evidence type="ECO:0000259" key="4">
    <source>
        <dbReference type="Pfam" id="PF00326"/>
    </source>
</evidence>
<dbReference type="Gene3D" id="3.40.50.1820">
    <property type="entry name" value="alpha/beta hydrolase"/>
    <property type="match status" value="1"/>
</dbReference>
<name>A0A6I6JYM5_9BACT</name>
<accession>A0A6I6JYM5</accession>
<dbReference type="RefSeq" id="WP_158863225.1">
    <property type="nucleotide sequence ID" value="NZ_CP046401.1"/>
</dbReference>
<feature type="chain" id="PRO_5026232884" evidence="3">
    <location>
        <begin position="20"/>
        <end position="939"/>
    </location>
</feature>
<dbReference type="InterPro" id="IPR001375">
    <property type="entry name" value="Peptidase_S9_cat"/>
</dbReference>
<dbReference type="GO" id="GO:0006508">
    <property type="term" value="P:proteolysis"/>
    <property type="evidence" value="ECO:0007669"/>
    <property type="project" value="InterPro"/>
</dbReference>
<gene>
    <name evidence="5" type="ORF">GM418_03580</name>
</gene>
<dbReference type="InterPro" id="IPR029058">
    <property type="entry name" value="AB_hydrolase_fold"/>
</dbReference>
<dbReference type="EMBL" id="CP046401">
    <property type="protein sequence ID" value="QGY42764.1"/>
    <property type="molecule type" value="Genomic_DNA"/>
</dbReference>
<dbReference type="SUPFAM" id="SSF53474">
    <property type="entry name" value="alpha/beta-Hydrolases"/>
    <property type="match status" value="1"/>
</dbReference>
<evidence type="ECO:0000313" key="5">
    <source>
        <dbReference type="EMBL" id="QGY42764.1"/>
    </source>
</evidence>
<dbReference type="AlphaFoldDB" id="A0A6I6JYM5"/>
<keyword evidence="3" id="KW-0732">Signal</keyword>
<evidence type="ECO:0000313" key="6">
    <source>
        <dbReference type="Proteomes" id="UP000428260"/>
    </source>
</evidence>
<evidence type="ECO:0000256" key="3">
    <source>
        <dbReference type="SAM" id="SignalP"/>
    </source>
</evidence>
<dbReference type="SUPFAM" id="SSF82171">
    <property type="entry name" value="DPP6 N-terminal domain-like"/>
    <property type="match status" value="1"/>
</dbReference>
<protein>
    <submittedName>
        <fullName evidence="5">Prolyl oligopeptidase family serine peptidase</fullName>
    </submittedName>
</protein>
<sequence>MKKTAALFTFLMYSLFLFAQGEKKALTHDDILEWERITEQHISNDGKYVVYKQEPWKGDPTLKITTPEGAEKASIKCASNAQITSDSKFVVFMLKPAEDTIRTLKLKKTKKEDFPKNNLLIYNLENNQIDTVKNFESVKVPEKWAGWIAWQTEAPKDTTKKEKGPKGEKGKNEEKDEKVFPLFVKNLSSGEISEFPAVSDYIFAEEKEKLTFISDGKDNTFDAGIYCVDLKANLPQKIWDGKGKFKQLSISKTGREIAFLGDTSDKKKEEANYNLYLWSGEETASVILTNENDAIPESWEISEDGRLSFSDSGERLFYGTAPKKAPKDTTVLEEEIPVLDVWTWNEEELQTVQLNSRDRDMKKTYLSVFDIPGKKAVQLEIKMFSGIQQTQSGDGDTFIAWSNHPYAVQSMWEGSPDHNDFYLVDVNTGDAKKINTDVRANPRFSPEGKYVYWYNAVDTSWNTLNIESEKEVKITSPKTVQVADELNDVPNLPRSYGNAGWLKDDDAILINDRFDVWKVDPENKTAPVKITKNGRENNIEYRVIDFENQGRSRFGGEEQKGIDPKKPMYLSAHNEVTREDGYYVLNLKKGDPQKLMSGKYSLNRPQKAKDADMVVFTKENYETYPNLIATDLLFKEIKHISDAAPQQKDFLWGTAELVTWTSLDGRKLEGTLHKPENFDPSKKYPMIVNFYEKSSQELYSYRMPENHRSTIDYHYFTSNGYLVFNPDVYYKTGYPGEDAFNCVMPGVTSLIEKGFVDEKHIGAQGHSWGGYQVAYLATRTNLFAAIESGAPVVNMFSAYGGIRWGSGLNRSFQYEHTQSRIGKSIWEAPLRYLENSPLFTIDKINTPILIMHNDDDGAVPWYQGIEFFVGLRRLQKPAWLLNYNEADHWPLKVRDKTDFQIRLSQFFDHYLKGEPMPKWMKDGIPAVDKGTDLGYELSE</sequence>
<dbReference type="GO" id="GO:0004252">
    <property type="term" value="F:serine-type endopeptidase activity"/>
    <property type="evidence" value="ECO:0007669"/>
    <property type="project" value="TreeGrafter"/>
</dbReference>